<gene>
    <name evidence="1" type="ORF">ACT18_00630</name>
</gene>
<accession>A0A1B8SLX9</accession>
<evidence type="ECO:0000313" key="1">
    <source>
        <dbReference type="EMBL" id="OBY33766.1"/>
    </source>
</evidence>
<name>A0A1B8SLX9_9MYCO</name>
<dbReference type="InterPro" id="IPR055660">
    <property type="entry name" value="DUF7236"/>
</dbReference>
<dbReference type="Pfam" id="PF23883">
    <property type="entry name" value="DUF7236"/>
    <property type="match status" value="1"/>
</dbReference>
<proteinExistence type="predicted"/>
<keyword evidence="2" id="KW-1185">Reference proteome</keyword>
<reference evidence="1 2" key="1">
    <citation type="submission" date="2015-06" db="EMBL/GenBank/DDBJ databases">
        <title>Genome sequence of Mycobacterium kumamotonense strain Roo.</title>
        <authorList>
            <person name="Greninger A.L."/>
            <person name="Cunningham G."/>
            <person name="Miller S."/>
        </authorList>
    </citation>
    <scope>NUCLEOTIDE SEQUENCE [LARGE SCALE GENOMIC DNA]</scope>
    <source>
        <strain evidence="1 2">Roo</strain>
    </source>
</reference>
<dbReference type="AlphaFoldDB" id="A0A1B8SLX9"/>
<organism evidence="1 2">
    <name type="scientific">Mycolicibacter kumamotonensis</name>
    <dbReference type="NCBI Taxonomy" id="354243"/>
    <lineage>
        <taxon>Bacteria</taxon>
        <taxon>Bacillati</taxon>
        <taxon>Actinomycetota</taxon>
        <taxon>Actinomycetes</taxon>
        <taxon>Mycobacteriales</taxon>
        <taxon>Mycobacteriaceae</taxon>
        <taxon>Mycolicibacter</taxon>
    </lineage>
</organism>
<evidence type="ECO:0000313" key="2">
    <source>
        <dbReference type="Proteomes" id="UP000092668"/>
    </source>
</evidence>
<sequence length="70" mass="7745">MEEEAAKWLGRRAPGSSWLSNDQMKLRQEREIGNHLGVADSSLVCGIYNRVHNPLAGTRPGKRSSGHSED</sequence>
<dbReference type="Proteomes" id="UP000092668">
    <property type="component" value="Unassembled WGS sequence"/>
</dbReference>
<dbReference type="EMBL" id="LFOE01000001">
    <property type="protein sequence ID" value="OBY33766.1"/>
    <property type="molecule type" value="Genomic_DNA"/>
</dbReference>
<comment type="caution">
    <text evidence="1">The sequence shown here is derived from an EMBL/GenBank/DDBJ whole genome shotgun (WGS) entry which is preliminary data.</text>
</comment>
<protein>
    <submittedName>
        <fullName evidence="1">Uncharacterized protein</fullName>
    </submittedName>
</protein>